<feature type="chain" id="PRO_5005602126" description="Phytanoyl-dioxygenase" evidence="2">
    <location>
        <begin position="21"/>
        <end position="392"/>
    </location>
</feature>
<dbReference type="InterPro" id="IPR008775">
    <property type="entry name" value="Phytyl_CoA_dOase-like"/>
</dbReference>
<name>A0A0M0JVV4_9EUKA</name>
<dbReference type="OrthoDB" id="198655at2759"/>
<sequence>MAWRLLPLLALVEMIASLSSRMQHPRMQLDPMPKGGASSLLFQDAKIAMTKRAERERELLEPNSRPMTAPKRAPSNGKSSKGGGGGFGANGATRTALQQATDMRADTLDSEGVCLIPGVLSTDSAARLRECVADELARSYAAVENDSSSSVARFNVPVETHDPKRGYLLLPLRDGRAVDAGEARGTLICALQELLGPNSTLGAMFSTTCGGESAELYDLVALRTEAGAARQPVHSDTPYQKVPGLFCAFIALQDVRYEMGTTMFIPKTHLQTKQRLSFDNGQFDGQRDAMLASAQPRHSMLQAGDAVFFNMNTLHAGTANFPEGQGGSQRLLFILTFRNRKARQALGHEPNLRPGYRNRGITLADMRRELASDEPFAGIHQGDGDPFGDGLQ</sequence>
<dbReference type="EMBL" id="JWZX01002228">
    <property type="protein sequence ID" value="KOO30432.1"/>
    <property type="molecule type" value="Genomic_DNA"/>
</dbReference>
<feature type="region of interest" description="Disordered" evidence="1">
    <location>
        <begin position="373"/>
        <end position="392"/>
    </location>
</feature>
<dbReference type="Pfam" id="PF05721">
    <property type="entry name" value="PhyH"/>
    <property type="match status" value="1"/>
</dbReference>
<evidence type="ECO:0008006" key="5">
    <source>
        <dbReference type="Google" id="ProtNLM"/>
    </source>
</evidence>
<keyword evidence="4" id="KW-1185">Reference proteome</keyword>
<dbReference type="Proteomes" id="UP000037460">
    <property type="component" value="Unassembled WGS sequence"/>
</dbReference>
<feature type="signal peptide" evidence="2">
    <location>
        <begin position="1"/>
        <end position="20"/>
    </location>
</feature>
<evidence type="ECO:0000256" key="2">
    <source>
        <dbReference type="SAM" id="SignalP"/>
    </source>
</evidence>
<feature type="compositionally biased region" description="Gly residues" evidence="1">
    <location>
        <begin position="80"/>
        <end position="89"/>
    </location>
</feature>
<dbReference type="AlphaFoldDB" id="A0A0M0JVV4"/>
<comment type="caution">
    <text evidence="3">The sequence shown here is derived from an EMBL/GenBank/DDBJ whole genome shotgun (WGS) entry which is preliminary data.</text>
</comment>
<dbReference type="Gene3D" id="2.60.120.620">
    <property type="entry name" value="q2cbj1_9rhob like domain"/>
    <property type="match status" value="1"/>
</dbReference>
<protein>
    <recommendedName>
        <fullName evidence="5">Phytanoyl-dioxygenase</fullName>
    </recommendedName>
</protein>
<keyword evidence="2" id="KW-0732">Signal</keyword>
<gene>
    <name evidence="3" type="ORF">Ctob_006042</name>
</gene>
<organism evidence="3 4">
    <name type="scientific">Chrysochromulina tobinii</name>
    <dbReference type="NCBI Taxonomy" id="1460289"/>
    <lineage>
        <taxon>Eukaryota</taxon>
        <taxon>Haptista</taxon>
        <taxon>Haptophyta</taxon>
        <taxon>Prymnesiophyceae</taxon>
        <taxon>Prymnesiales</taxon>
        <taxon>Chrysochromulinaceae</taxon>
        <taxon>Chrysochromulina</taxon>
    </lineage>
</organism>
<reference evidence="4" key="1">
    <citation type="journal article" date="2015" name="PLoS Genet.">
        <title>Genome Sequence and Transcriptome Analyses of Chrysochromulina tobin: Metabolic Tools for Enhanced Algal Fitness in the Prominent Order Prymnesiales (Haptophyceae).</title>
        <authorList>
            <person name="Hovde B.T."/>
            <person name="Deodato C.R."/>
            <person name="Hunsperger H.M."/>
            <person name="Ryken S.A."/>
            <person name="Yost W."/>
            <person name="Jha R.K."/>
            <person name="Patterson J."/>
            <person name="Monnat R.J. Jr."/>
            <person name="Barlow S.B."/>
            <person name="Starkenburg S.R."/>
            <person name="Cattolico R.A."/>
        </authorList>
    </citation>
    <scope>NUCLEOTIDE SEQUENCE</scope>
    <source>
        <strain evidence="4">CCMP291</strain>
    </source>
</reference>
<evidence type="ECO:0000313" key="3">
    <source>
        <dbReference type="EMBL" id="KOO30432.1"/>
    </source>
</evidence>
<evidence type="ECO:0000313" key="4">
    <source>
        <dbReference type="Proteomes" id="UP000037460"/>
    </source>
</evidence>
<dbReference type="PANTHER" id="PTHR37563:SF2">
    <property type="entry name" value="PHYTANOYL-COA DIOXYGENASE FAMILY PROTEIN (AFU_ORTHOLOGUE AFUA_2G03330)"/>
    <property type="match status" value="1"/>
</dbReference>
<feature type="region of interest" description="Disordered" evidence="1">
    <location>
        <begin position="52"/>
        <end position="92"/>
    </location>
</feature>
<accession>A0A0M0JVV4</accession>
<dbReference type="InterPro" id="IPR051961">
    <property type="entry name" value="Fungal_Metabolite_Diox"/>
</dbReference>
<dbReference type="SUPFAM" id="SSF51197">
    <property type="entry name" value="Clavaminate synthase-like"/>
    <property type="match status" value="1"/>
</dbReference>
<dbReference type="PANTHER" id="PTHR37563">
    <property type="entry name" value="PHYTANOYL-COA DIOXYGENASE FAMILY PROTEIN (AFU_ORTHOLOGUE AFUA_2G03330)"/>
    <property type="match status" value="1"/>
</dbReference>
<evidence type="ECO:0000256" key="1">
    <source>
        <dbReference type="SAM" id="MobiDB-lite"/>
    </source>
</evidence>
<proteinExistence type="predicted"/>